<protein>
    <submittedName>
        <fullName evidence="5">Fumarylacetoacetate hydrolase</fullName>
    </submittedName>
</protein>
<dbReference type="AlphaFoldDB" id="A0A0R3D112"/>
<keyword evidence="6" id="KW-1185">Reference proteome</keyword>
<reference evidence="5 6" key="1">
    <citation type="submission" date="2015-09" db="EMBL/GenBank/DDBJ databases">
        <title>Draft Genome Sequence of Bradyrhizobium manausense Strain BR 3351T, a Novel Symbiotic Nitrogen-Fixing Alphaproteobacterium Isolated from Brazilian Amazon Rain Forest.</title>
        <authorList>
            <person name="De Araujo J.L."/>
            <person name="Zilli J.E."/>
        </authorList>
    </citation>
    <scope>NUCLEOTIDE SEQUENCE [LARGE SCALE GENOMIC DNA]</scope>
    <source>
        <strain evidence="5 6">BR3351</strain>
    </source>
</reference>
<evidence type="ECO:0000259" key="3">
    <source>
        <dbReference type="Pfam" id="PF01557"/>
    </source>
</evidence>
<accession>A0A0R3D112</accession>
<dbReference type="Pfam" id="PF01557">
    <property type="entry name" value="FAA_hydrolase"/>
    <property type="match status" value="1"/>
</dbReference>
<feature type="domain" description="Rv2993c-like N-terminal" evidence="4">
    <location>
        <begin position="5"/>
        <end position="65"/>
    </location>
</feature>
<dbReference type="EMBL" id="LJYG01000108">
    <property type="protein sequence ID" value="KRQ03315.1"/>
    <property type="molecule type" value="Genomic_DNA"/>
</dbReference>
<evidence type="ECO:0000256" key="2">
    <source>
        <dbReference type="ARBA" id="ARBA00022723"/>
    </source>
</evidence>
<dbReference type="Pfam" id="PF10370">
    <property type="entry name" value="Rv2993c-like_N"/>
    <property type="match status" value="1"/>
</dbReference>
<dbReference type="OrthoDB" id="5197601at2"/>
<dbReference type="STRING" id="989370.AOQ71_31820"/>
<dbReference type="SUPFAM" id="SSF56529">
    <property type="entry name" value="FAH"/>
    <property type="match status" value="1"/>
</dbReference>
<dbReference type="RefSeq" id="WP_057755447.1">
    <property type="nucleotide sequence ID" value="NZ_LJYG01000108.1"/>
</dbReference>
<organism evidence="5 6">
    <name type="scientific">Bradyrhizobium manausense</name>
    <dbReference type="NCBI Taxonomy" id="989370"/>
    <lineage>
        <taxon>Bacteria</taxon>
        <taxon>Pseudomonadati</taxon>
        <taxon>Pseudomonadota</taxon>
        <taxon>Alphaproteobacteria</taxon>
        <taxon>Hyphomicrobiales</taxon>
        <taxon>Nitrobacteraceae</taxon>
        <taxon>Bradyrhizobium</taxon>
    </lineage>
</organism>
<comment type="caution">
    <text evidence="5">The sequence shown here is derived from an EMBL/GenBank/DDBJ whole genome shotgun (WGS) entry which is preliminary data.</text>
</comment>
<dbReference type="InterPro" id="IPR051121">
    <property type="entry name" value="FAH"/>
</dbReference>
<evidence type="ECO:0000313" key="6">
    <source>
        <dbReference type="Proteomes" id="UP000051936"/>
    </source>
</evidence>
<name>A0A0R3D112_9BRAD</name>
<gene>
    <name evidence="5" type="ORF">AOQ71_31820</name>
</gene>
<evidence type="ECO:0000259" key="4">
    <source>
        <dbReference type="Pfam" id="PF10370"/>
    </source>
</evidence>
<dbReference type="InterPro" id="IPR018833">
    <property type="entry name" value="Rv2993c-like_N"/>
</dbReference>
<dbReference type="Proteomes" id="UP000051936">
    <property type="component" value="Unassembled WGS sequence"/>
</dbReference>
<dbReference type="InterPro" id="IPR011234">
    <property type="entry name" value="Fumarylacetoacetase-like_C"/>
</dbReference>
<proteinExistence type="inferred from homology"/>
<evidence type="ECO:0000313" key="5">
    <source>
        <dbReference type="EMBL" id="KRQ03315.1"/>
    </source>
</evidence>
<dbReference type="InterPro" id="IPR036663">
    <property type="entry name" value="Fumarylacetoacetase_C_sf"/>
</dbReference>
<dbReference type="GO" id="GO:0044281">
    <property type="term" value="P:small molecule metabolic process"/>
    <property type="evidence" value="ECO:0007669"/>
    <property type="project" value="UniProtKB-ARBA"/>
</dbReference>
<sequence length="317" mass="34898">MATNLVRFETGAGPRWGVVTGTQIAPLSGDYPNTAALIERGEADWREASGRTTRIALASVEILSPVTTPARLYCQGANYRQHMIESGMDPDSKPFNMFFTKADASVCSAGDAVLRPAHVKLLDYEIELALVFRRSITSAITVTRETLADYVFAITIANDLSARDVQLPQTQFFKGKSYRGFCPIGPWLTVLEREEFPVIDQLALELDVNGAPRQRDTTANLVFKPAETISELSTFANIAPGDVLLTGTPSGCALRIPPPPIRKLVQLLPDRKFWKLFLAAQARRPQYLKPGDRISARILSRDGRINLGEQLTEIVGP</sequence>
<comment type="similarity">
    <text evidence="1">Belongs to the FAH family.</text>
</comment>
<evidence type="ECO:0000256" key="1">
    <source>
        <dbReference type="ARBA" id="ARBA00010211"/>
    </source>
</evidence>
<keyword evidence="5" id="KW-0378">Hydrolase</keyword>
<dbReference type="GO" id="GO:0046872">
    <property type="term" value="F:metal ion binding"/>
    <property type="evidence" value="ECO:0007669"/>
    <property type="project" value="UniProtKB-KW"/>
</dbReference>
<dbReference type="GO" id="GO:0016787">
    <property type="term" value="F:hydrolase activity"/>
    <property type="evidence" value="ECO:0007669"/>
    <property type="project" value="UniProtKB-KW"/>
</dbReference>
<dbReference type="PANTHER" id="PTHR42796">
    <property type="entry name" value="FUMARYLACETOACETATE HYDROLASE DOMAIN-CONTAINING PROTEIN 2A-RELATED"/>
    <property type="match status" value="1"/>
</dbReference>
<keyword evidence="2" id="KW-0479">Metal-binding</keyword>
<dbReference type="PANTHER" id="PTHR42796:SF4">
    <property type="entry name" value="FUMARYLACETOACETATE HYDROLASE DOMAIN-CONTAINING PROTEIN 2A"/>
    <property type="match status" value="1"/>
</dbReference>
<feature type="domain" description="Fumarylacetoacetase-like C-terminal" evidence="3">
    <location>
        <begin position="72"/>
        <end position="305"/>
    </location>
</feature>
<dbReference type="Gene3D" id="3.90.850.10">
    <property type="entry name" value="Fumarylacetoacetase-like, C-terminal domain"/>
    <property type="match status" value="1"/>
</dbReference>